<keyword evidence="1" id="KW-0812">Transmembrane</keyword>
<proteinExistence type="predicted"/>
<protein>
    <recommendedName>
        <fullName evidence="3">F-box domain-containing protein</fullName>
    </recommendedName>
</protein>
<organism evidence="2">
    <name type="scientific">viral metagenome</name>
    <dbReference type="NCBI Taxonomy" id="1070528"/>
    <lineage>
        <taxon>unclassified sequences</taxon>
        <taxon>metagenomes</taxon>
        <taxon>organismal metagenomes</taxon>
    </lineage>
</organism>
<accession>A0A6C0AXY6</accession>
<dbReference type="EMBL" id="MN738782">
    <property type="protein sequence ID" value="QHS84343.1"/>
    <property type="molecule type" value="Genomic_DNA"/>
</dbReference>
<evidence type="ECO:0000313" key="2">
    <source>
        <dbReference type="EMBL" id="QHS84343.1"/>
    </source>
</evidence>
<feature type="transmembrane region" description="Helical" evidence="1">
    <location>
        <begin position="60"/>
        <end position="88"/>
    </location>
</feature>
<sequence length="114" mass="13783">MNKQIYNLPDELQLYIISYIPKTKCLYCYIYLLSFENNIYCSNSCCIYHNLVILNRISHILFFSFIIQLKIFIMLSANFSILLITMFLMSSFIKIMYKLYCFDLLFHMEISEIY</sequence>
<reference evidence="2" key="1">
    <citation type="journal article" date="2020" name="Nature">
        <title>Giant virus diversity and host interactions through global metagenomics.</title>
        <authorList>
            <person name="Schulz F."/>
            <person name="Roux S."/>
            <person name="Paez-Espino D."/>
            <person name="Jungbluth S."/>
            <person name="Walsh D.A."/>
            <person name="Denef V.J."/>
            <person name="McMahon K.D."/>
            <person name="Konstantinidis K.T."/>
            <person name="Eloe-Fadrosh E.A."/>
            <person name="Kyrpides N.C."/>
            <person name="Woyke T."/>
        </authorList>
    </citation>
    <scope>NUCLEOTIDE SEQUENCE</scope>
    <source>
        <strain evidence="2">GVMAG-S-ERX555965-48</strain>
    </source>
</reference>
<evidence type="ECO:0008006" key="3">
    <source>
        <dbReference type="Google" id="ProtNLM"/>
    </source>
</evidence>
<name>A0A6C0AXY6_9ZZZZ</name>
<evidence type="ECO:0000256" key="1">
    <source>
        <dbReference type="SAM" id="Phobius"/>
    </source>
</evidence>
<dbReference type="AlphaFoldDB" id="A0A6C0AXY6"/>
<keyword evidence="1" id="KW-0472">Membrane</keyword>
<keyword evidence="1" id="KW-1133">Transmembrane helix</keyword>